<dbReference type="AlphaFoldDB" id="A0A1K1RC44"/>
<feature type="transmembrane region" description="Helical" evidence="1">
    <location>
        <begin position="12"/>
        <end position="36"/>
    </location>
</feature>
<evidence type="ECO:0000313" key="2">
    <source>
        <dbReference type="EMBL" id="SFW69521.1"/>
    </source>
</evidence>
<keyword evidence="1" id="KW-0812">Transmembrane</keyword>
<proteinExistence type="predicted"/>
<keyword evidence="1" id="KW-1133">Transmembrane helix</keyword>
<evidence type="ECO:0000313" key="3">
    <source>
        <dbReference type="EMBL" id="WQG88787.1"/>
    </source>
</evidence>
<dbReference type="Proteomes" id="UP000183788">
    <property type="component" value="Unassembled WGS sequence"/>
</dbReference>
<sequence>MPKTHYQTSGKINRIPLIIASIITFPACILCSRIYGEFTDYDMKLSDQLLPMVLWTAALFLVFYLFRHYNQSRSPRVNVRIGIVFSLAAWLTNWVWYRNMEMKGIHLVELVMVSLPIFIMPMMRYYCEKCREHYAKTSVYVLDASKYYQLANHSDNFSFLLELDLKYLPETGPKETKEIIKVDFYCCESCGSNSIIDIDSYTWSRTSEHKWYIRESIHKHNTHNRSVTSRQKGLVQGAYLDADTGSKLKQYLVG</sequence>
<dbReference type="Proteomes" id="UP001326715">
    <property type="component" value="Chromosome"/>
</dbReference>
<dbReference type="RefSeq" id="WP_072362607.1">
    <property type="nucleotide sequence ID" value="NZ_CP139972.1"/>
</dbReference>
<keyword evidence="1" id="KW-0472">Membrane</keyword>
<protein>
    <submittedName>
        <fullName evidence="2">Uncharacterized protein</fullName>
    </submittedName>
</protein>
<organism evidence="2 4">
    <name type="scientific">Chitinophaga sancti</name>
    <dbReference type="NCBI Taxonomy" id="1004"/>
    <lineage>
        <taxon>Bacteria</taxon>
        <taxon>Pseudomonadati</taxon>
        <taxon>Bacteroidota</taxon>
        <taxon>Chitinophagia</taxon>
        <taxon>Chitinophagales</taxon>
        <taxon>Chitinophagaceae</taxon>
        <taxon>Chitinophaga</taxon>
    </lineage>
</organism>
<feature type="transmembrane region" description="Helical" evidence="1">
    <location>
        <begin position="78"/>
        <end position="97"/>
    </location>
</feature>
<dbReference type="EMBL" id="FPIZ01000011">
    <property type="protein sequence ID" value="SFW69521.1"/>
    <property type="molecule type" value="Genomic_DNA"/>
</dbReference>
<gene>
    <name evidence="2" type="ORF">SAMN05661012_03596</name>
    <name evidence="3" type="ORF">SR876_28060</name>
</gene>
<evidence type="ECO:0000313" key="4">
    <source>
        <dbReference type="Proteomes" id="UP000183788"/>
    </source>
</evidence>
<accession>A0A1K1RC44</accession>
<feature type="transmembrane region" description="Helical" evidence="1">
    <location>
        <begin position="48"/>
        <end position="66"/>
    </location>
</feature>
<keyword evidence="5" id="KW-1185">Reference proteome</keyword>
<feature type="transmembrane region" description="Helical" evidence="1">
    <location>
        <begin position="103"/>
        <end position="123"/>
    </location>
</feature>
<reference evidence="3 5" key="2">
    <citation type="submission" date="2023-11" db="EMBL/GenBank/DDBJ databases">
        <title>MicrobeMod: A computational toolkit for identifying prokaryotic methylation and restriction-modification with nanopore sequencing.</title>
        <authorList>
            <person name="Crits-Christoph A."/>
            <person name="Kang S.C."/>
            <person name="Lee H."/>
            <person name="Ostrov N."/>
        </authorList>
    </citation>
    <scope>NUCLEOTIDE SEQUENCE [LARGE SCALE GENOMIC DNA]</scope>
    <source>
        <strain evidence="3 5">ATCC 23090</strain>
    </source>
</reference>
<evidence type="ECO:0000313" key="5">
    <source>
        <dbReference type="Proteomes" id="UP001326715"/>
    </source>
</evidence>
<dbReference type="EMBL" id="CP140154">
    <property type="protein sequence ID" value="WQG88787.1"/>
    <property type="molecule type" value="Genomic_DNA"/>
</dbReference>
<name>A0A1K1RC44_9BACT</name>
<evidence type="ECO:0000256" key="1">
    <source>
        <dbReference type="SAM" id="Phobius"/>
    </source>
</evidence>
<reference evidence="2 4" key="1">
    <citation type="submission" date="2016-11" db="EMBL/GenBank/DDBJ databases">
        <authorList>
            <person name="Jaros S."/>
            <person name="Januszkiewicz K."/>
            <person name="Wedrychowicz H."/>
        </authorList>
    </citation>
    <scope>NUCLEOTIDE SEQUENCE [LARGE SCALE GENOMIC DNA]</scope>
    <source>
        <strain evidence="2 4">DSM 784</strain>
    </source>
</reference>